<organism evidence="3 4">
    <name type="scientific">Natrinema soli</name>
    <dbReference type="NCBI Taxonomy" id="1930624"/>
    <lineage>
        <taxon>Archaea</taxon>
        <taxon>Methanobacteriati</taxon>
        <taxon>Methanobacteriota</taxon>
        <taxon>Stenosarchaea group</taxon>
        <taxon>Halobacteria</taxon>
        <taxon>Halobacteriales</taxon>
        <taxon>Natrialbaceae</taxon>
        <taxon>Natrinema</taxon>
    </lineage>
</organism>
<name>A0ABD5SQM6_9EURY</name>
<accession>A0ABD5SQM6</accession>
<dbReference type="InterPro" id="IPR058432">
    <property type="entry name" value="DUF8119"/>
</dbReference>
<protein>
    <recommendedName>
        <fullName evidence="2">DUF8119 domain-containing protein</fullName>
    </recommendedName>
</protein>
<comment type="caution">
    <text evidence="3">The sequence shown here is derived from an EMBL/GenBank/DDBJ whole genome shotgun (WGS) entry which is preliminary data.</text>
</comment>
<feature type="compositionally biased region" description="Basic and acidic residues" evidence="1">
    <location>
        <begin position="106"/>
        <end position="115"/>
    </location>
</feature>
<dbReference type="RefSeq" id="WP_273740238.1">
    <property type="nucleotide sequence ID" value="NZ_JAQIVI010000365.1"/>
</dbReference>
<reference evidence="3 4" key="1">
    <citation type="journal article" date="2019" name="Int. J. Syst. Evol. Microbiol.">
        <title>The Global Catalogue of Microorganisms (GCM) 10K type strain sequencing project: providing services to taxonomists for standard genome sequencing and annotation.</title>
        <authorList>
            <consortium name="The Broad Institute Genomics Platform"/>
            <consortium name="The Broad Institute Genome Sequencing Center for Infectious Disease"/>
            <person name="Wu L."/>
            <person name="Ma J."/>
        </authorList>
    </citation>
    <scope>NUCLEOTIDE SEQUENCE [LARGE SCALE GENOMIC DNA]</scope>
    <source>
        <strain evidence="3 4">LMG 29247</strain>
    </source>
</reference>
<evidence type="ECO:0000313" key="4">
    <source>
        <dbReference type="Proteomes" id="UP001596383"/>
    </source>
</evidence>
<sequence>MELDSDESNRDVAESGRDDRPLLESRRRRLIAYCRHNGERICRDTAVLVAWALVMTTWIQGFGLPRWLCYVVTFVGVVGYTQATTSWTRPYVSPDDFGGQSADGRPLQEPEQRHE</sequence>
<dbReference type="AlphaFoldDB" id="A0ABD5SQM6"/>
<evidence type="ECO:0000256" key="1">
    <source>
        <dbReference type="SAM" id="MobiDB-lite"/>
    </source>
</evidence>
<dbReference type="EMBL" id="JBHSWV010000365">
    <property type="protein sequence ID" value="MFC6767342.1"/>
    <property type="molecule type" value="Genomic_DNA"/>
</dbReference>
<evidence type="ECO:0000259" key="2">
    <source>
        <dbReference type="Pfam" id="PF26436"/>
    </source>
</evidence>
<dbReference type="Proteomes" id="UP001596383">
    <property type="component" value="Unassembled WGS sequence"/>
</dbReference>
<feature type="region of interest" description="Disordered" evidence="1">
    <location>
        <begin position="91"/>
        <end position="115"/>
    </location>
</feature>
<keyword evidence="4" id="KW-1185">Reference proteome</keyword>
<proteinExistence type="predicted"/>
<feature type="domain" description="DUF8119" evidence="2">
    <location>
        <begin position="24"/>
        <end position="92"/>
    </location>
</feature>
<gene>
    <name evidence="3" type="ORF">ACFQE6_20850</name>
</gene>
<evidence type="ECO:0000313" key="3">
    <source>
        <dbReference type="EMBL" id="MFC6767342.1"/>
    </source>
</evidence>
<dbReference type="Pfam" id="PF26436">
    <property type="entry name" value="DUF8119"/>
    <property type="match status" value="1"/>
</dbReference>